<evidence type="ECO:0000256" key="1">
    <source>
        <dbReference type="ARBA" id="ARBA00009986"/>
    </source>
</evidence>
<comment type="caution">
    <text evidence="5">The sequence shown here is derived from an EMBL/GenBank/DDBJ whole genome shotgun (WGS) entry which is preliminary data.</text>
</comment>
<dbReference type="PANTHER" id="PTHR43353">
    <property type="entry name" value="SUCCINATE-SEMIALDEHYDE DEHYDROGENASE, MITOCHONDRIAL"/>
    <property type="match status" value="1"/>
</dbReference>
<dbReference type="Gene3D" id="3.40.309.10">
    <property type="entry name" value="Aldehyde Dehydrogenase, Chain A, domain 2"/>
    <property type="match status" value="1"/>
</dbReference>
<evidence type="ECO:0000313" key="6">
    <source>
        <dbReference type="Proteomes" id="UP000326757"/>
    </source>
</evidence>
<organism evidence="5 6">
    <name type="scientific">Monilinia laxa</name>
    <name type="common">Brown rot fungus</name>
    <name type="synonym">Sclerotinia laxa</name>
    <dbReference type="NCBI Taxonomy" id="61186"/>
    <lineage>
        <taxon>Eukaryota</taxon>
        <taxon>Fungi</taxon>
        <taxon>Dikarya</taxon>
        <taxon>Ascomycota</taxon>
        <taxon>Pezizomycotina</taxon>
        <taxon>Leotiomycetes</taxon>
        <taxon>Helotiales</taxon>
        <taxon>Sclerotiniaceae</taxon>
        <taxon>Monilinia</taxon>
    </lineage>
</organism>
<evidence type="ECO:0000313" key="5">
    <source>
        <dbReference type="EMBL" id="KAB8291124.1"/>
    </source>
</evidence>
<dbReference type="InterPro" id="IPR015590">
    <property type="entry name" value="Aldehyde_DH_dom"/>
</dbReference>
<accession>A0A5N6JTM9</accession>
<dbReference type="FunFam" id="3.40.605.10:FF:000012">
    <property type="entry name" value="NAD-dependent succinate-semialdehyde dehydrogenase"/>
    <property type="match status" value="1"/>
</dbReference>
<comment type="similarity">
    <text evidence="1">Belongs to the aldehyde dehydrogenase family.</text>
</comment>
<dbReference type="OrthoDB" id="310895at2759"/>
<dbReference type="InterPro" id="IPR016162">
    <property type="entry name" value="Ald_DH_N"/>
</dbReference>
<dbReference type="GO" id="GO:0009450">
    <property type="term" value="P:gamma-aminobutyric acid catabolic process"/>
    <property type="evidence" value="ECO:0007669"/>
    <property type="project" value="TreeGrafter"/>
</dbReference>
<keyword evidence="2" id="KW-0521">NADP</keyword>
<evidence type="ECO:0000256" key="3">
    <source>
        <dbReference type="ARBA" id="ARBA00023002"/>
    </source>
</evidence>
<reference evidence="5 6" key="1">
    <citation type="submission" date="2019-06" db="EMBL/GenBank/DDBJ databases">
        <title>Genome Sequence of the Brown Rot Fungal Pathogen Monilinia laxa.</title>
        <authorList>
            <person name="De Miccolis Angelini R.M."/>
            <person name="Landi L."/>
            <person name="Abate D."/>
            <person name="Pollastro S."/>
            <person name="Romanazzi G."/>
            <person name="Faretra F."/>
        </authorList>
    </citation>
    <scope>NUCLEOTIDE SEQUENCE [LARGE SCALE GENOMIC DNA]</scope>
    <source>
        <strain evidence="5 6">Mlax316</strain>
    </source>
</reference>
<keyword evidence="3" id="KW-0560">Oxidoreductase</keyword>
<protein>
    <recommendedName>
        <fullName evidence="4">Aldehyde dehydrogenase domain-containing protein</fullName>
    </recommendedName>
</protein>
<feature type="domain" description="Aldehyde dehydrogenase" evidence="4">
    <location>
        <begin position="22"/>
        <end position="482"/>
    </location>
</feature>
<gene>
    <name evidence="5" type="ORF">EYC80_009812</name>
</gene>
<dbReference type="EMBL" id="VIGI01000015">
    <property type="protein sequence ID" value="KAB8291124.1"/>
    <property type="molecule type" value="Genomic_DNA"/>
</dbReference>
<dbReference type="Proteomes" id="UP000326757">
    <property type="component" value="Unassembled WGS sequence"/>
</dbReference>
<proteinExistence type="inferred from homology"/>
<dbReference type="SUPFAM" id="SSF53720">
    <property type="entry name" value="ALDH-like"/>
    <property type="match status" value="1"/>
</dbReference>
<evidence type="ECO:0000259" key="4">
    <source>
        <dbReference type="Pfam" id="PF00171"/>
    </source>
</evidence>
<dbReference type="Gene3D" id="3.40.605.10">
    <property type="entry name" value="Aldehyde Dehydrogenase, Chain A, domain 1"/>
    <property type="match status" value="1"/>
</dbReference>
<dbReference type="GO" id="GO:0004777">
    <property type="term" value="F:succinate-semialdehyde dehydrogenase (NAD+) activity"/>
    <property type="evidence" value="ECO:0007669"/>
    <property type="project" value="TreeGrafter"/>
</dbReference>
<dbReference type="CDD" id="cd07105">
    <property type="entry name" value="ALDH_SaliADH"/>
    <property type="match status" value="1"/>
</dbReference>
<evidence type="ECO:0000256" key="2">
    <source>
        <dbReference type="ARBA" id="ARBA00022857"/>
    </source>
</evidence>
<dbReference type="InterPro" id="IPR016161">
    <property type="entry name" value="Ald_DH/histidinol_DH"/>
</dbReference>
<dbReference type="AlphaFoldDB" id="A0A5N6JTM9"/>
<dbReference type="InterPro" id="IPR050740">
    <property type="entry name" value="Aldehyde_DH_Superfamily"/>
</dbReference>
<keyword evidence="6" id="KW-1185">Reference proteome</keyword>
<dbReference type="Pfam" id="PF00171">
    <property type="entry name" value="Aldedh"/>
    <property type="match status" value="1"/>
</dbReference>
<sequence>MTASNPELVIPLIIDGKEDNGSSTFDVLSATTGKVCWKAASASSEDAIRAVEVAKKVFPSWSKVKPGEKQKILFKAADILESRLTEYGNIMQMEMGGPASSVHGFILPTGIAFLRDIASHIPLVTGSVPTVAGEGQSAMIWKEPYGVILGIGPFNAPFALGMRAAATAIATGNTTVLKGSEMTPRCYWALGRVFHDAGLPAGVLNIIYVKSTDGAAVTNAIIRHPAVRKINFTGSTDVGSKIARTCGENLKPCLMELGGKNSAIVCADADLQKAATECIMGGLVNSGQICMSTDRIIIHTDIAEKFLGVLKATISAITSSTPDPPYLVNTASKSRLQEVVAKALSQGASSLLGNTEQLKPKETDGTSPVIFAPMILGNIKEDMLLWRDENFGPVVAYRIVKSDEEAIEMANDTEYGLSAAVFTQDLRKGFAIAKQLESGAVHINSMSVRDEPALPMGGVKKSGWGRFNTKLGMEEFLVAKSVTWDD</sequence>
<dbReference type="InterPro" id="IPR016163">
    <property type="entry name" value="Ald_DH_C"/>
</dbReference>
<dbReference type="PANTHER" id="PTHR43353:SF2">
    <property type="entry name" value="ALDEHYDE DEHYDROGENASE FAMILY PROTEIN (AFU_ORTHOLOGUE AFUA_8G05520)"/>
    <property type="match status" value="1"/>
</dbReference>
<name>A0A5N6JTM9_MONLA</name>